<dbReference type="AlphaFoldDB" id="A0A8J2U0P0"/>
<dbReference type="SUPFAM" id="SSF53335">
    <property type="entry name" value="S-adenosyl-L-methionine-dependent methyltransferases"/>
    <property type="match status" value="1"/>
</dbReference>
<sequence>MQVPDFRRSRRARRQSWYGAKKHVKTALSLPVLHPLMRLVAPRIPRITVRRLPAPRRLREVRGYAGGAGFVMVRPDRCEIAKELYWGHGHRPDPQDALALEVMTALAKQARTFLDIGAYTGVFTLAAAAANQHIRAHAYEIVPPVALALRANVERNRIADRTTVHHVGVGDPATTMRVPTSDDGSALPSFYSSDMAFDEGTTVGFVSLDSLTDEVRGPVAMKVDIEGGEASLFGHGQEFLARHRPDILCEVLPDADASALAALLAPHGLRYYVVGAQALEPRNALEPDAAYRDWFFSPRTPEELRKLGVPVAG</sequence>
<feature type="domain" description="Methyltransferase FkbM" evidence="1">
    <location>
        <begin position="115"/>
        <end position="254"/>
    </location>
</feature>
<evidence type="ECO:0000313" key="2">
    <source>
        <dbReference type="EMBL" id="GGA25202.1"/>
    </source>
</evidence>
<dbReference type="Proteomes" id="UP000616114">
    <property type="component" value="Unassembled WGS sequence"/>
</dbReference>
<proteinExistence type="predicted"/>
<name>A0A8J2U0P0_9MICO</name>
<dbReference type="PANTHER" id="PTHR34203:SF15">
    <property type="entry name" value="SLL1173 PROTEIN"/>
    <property type="match status" value="1"/>
</dbReference>
<dbReference type="PANTHER" id="PTHR34203">
    <property type="entry name" value="METHYLTRANSFERASE, FKBM FAMILY PROTEIN"/>
    <property type="match status" value="1"/>
</dbReference>
<protein>
    <recommendedName>
        <fullName evidence="1">Methyltransferase FkbM domain-containing protein</fullName>
    </recommendedName>
</protein>
<dbReference type="NCBIfam" id="TIGR01444">
    <property type="entry name" value="fkbM_fam"/>
    <property type="match status" value="1"/>
</dbReference>
<dbReference type="Gene3D" id="3.40.50.150">
    <property type="entry name" value="Vaccinia Virus protein VP39"/>
    <property type="match status" value="1"/>
</dbReference>
<organism evidence="2 3">
    <name type="scientific">Sediminivirga luteola</name>
    <dbReference type="NCBI Taxonomy" id="1774748"/>
    <lineage>
        <taxon>Bacteria</taxon>
        <taxon>Bacillati</taxon>
        <taxon>Actinomycetota</taxon>
        <taxon>Actinomycetes</taxon>
        <taxon>Micrococcales</taxon>
        <taxon>Brevibacteriaceae</taxon>
        <taxon>Sediminivirga</taxon>
    </lineage>
</organism>
<dbReference type="Pfam" id="PF05050">
    <property type="entry name" value="Methyltransf_21"/>
    <property type="match status" value="1"/>
</dbReference>
<dbReference type="InterPro" id="IPR029063">
    <property type="entry name" value="SAM-dependent_MTases_sf"/>
</dbReference>
<keyword evidence="3" id="KW-1185">Reference proteome</keyword>
<dbReference type="InterPro" id="IPR006342">
    <property type="entry name" value="FkbM_mtfrase"/>
</dbReference>
<gene>
    <name evidence="2" type="ORF">GCM10011333_30250</name>
</gene>
<evidence type="ECO:0000313" key="3">
    <source>
        <dbReference type="Proteomes" id="UP000616114"/>
    </source>
</evidence>
<accession>A0A8J2U0P0</accession>
<reference evidence="2" key="1">
    <citation type="journal article" date="2014" name="Int. J. Syst. Evol. Microbiol.">
        <title>Complete genome sequence of Corynebacterium casei LMG S-19264T (=DSM 44701T), isolated from a smear-ripened cheese.</title>
        <authorList>
            <consortium name="US DOE Joint Genome Institute (JGI-PGF)"/>
            <person name="Walter F."/>
            <person name="Albersmeier A."/>
            <person name="Kalinowski J."/>
            <person name="Ruckert C."/>
        </authorList>
    </citation>
    <scope>NUCLEOTIDE SEQUENCE</scope>
    <source>
        <strain evidence="2">CGMCC 1.12785</strain>
    </source>
</reference>
<evidence type="ECO:0000259" key="1">
    <source>
        <dbReference type="Pfam" id="PF05050"/>
    </source>
</evidence>
<dbReference type="EMBL" id="BMFY01000016">
    <property type="protein sequence ID" value="GGA25202.1"/>
    <property type="molecule type" value="Genomic_DNA"/>
</dbReference>
<reference evidence="2" key="2">
    <citation type="submission" date="2020-09" db="EMBL/GenBank/DDBJ databases">
        <authorList>
            <person name="Sun Q."/>
            <person name="Zhou Y."/>
        </authorList>
    </citation>
    <scope>NUCLEOTIDE SEQUENCE</scope>
    <source>
        <strain evidence="2">CGMCC 1.12785</strain>
    </source>
</reference>
<dbReference type="InterPro" id="IPR052514">
    <property type="entry name" value="SAM-dependent_MTase"/>
</dbReference>
<comment type="caution">
    <text evidence="2">The sequence shown here is derived from an EMBL/GenBank/DDBJ whole genome shotgun (WGS) entry which is preliminary data.</text>
</comment>